<gene>
    <name evidence="7" type="ORF">B1A_04620</name>
    <name evidence="6" type="ORF">B1B_02912</name>
</gene>
<proteinExistence type="inferred from homology"/>
<evidence type="ECO:0000313" key="6">
    <source>
        <dbReference type="EMBL" id="EQD74022.1"/>
    </source>
</evidence>
<dbReference type="InterPro" id="IPR036162">
    <property type="entry name" value="Resolvase-like_N_sf"/>
</dbReference>
<evidence type="ECO:0000256" key="1">
    <source>
        <dbReference type="ARBA" id="ARBA00009913"/>
    </source>
</evidence>
<dbReference type="InterPro" id="IPR050639">
    <property type="entry name" value="SSR_resolvase"/>
</dbReference>
<dbReference type="SUPFAM" id="SSF53041">
    <property type="entry name" value="Resolvase-like"/>
    <property type="match status" value="1"/>
</dbReference>
<evidence type="ECO:0000313" key="7">
    <source>
        <dbReference type="EMBL" id="EQD74104.1"/>
    </source>
</evidence>
<dbReference type="AlphaFoldDB" id="T1BVW9"/>
<dbReference type="InterPro" id="IPR006118">
    <property type="entry name" value="Recombinase_CS"/>
</dbReference>
<name>T1BVW9_9ZZZZ</name>
<dbReference type="Pfam" id="PF00239">
    <property type="entry name" value="Resolvase"/>
    <property type="match status" value="1"/>
</dbReference>
<dbReference type="PANTHER" id="PTHR30461:SF2">
    <property type="entry name" value="SERINE RECOMBINASE PINE-RELATED"/>
    <property type="match status" value="1"/>
</dbReference>
<keyword evidence="3" id="KW-0238">DNA-binding</keyword>
<keyword evidence="4" id="KW-0233">DNA recombination</keyword>
<dbReference type="SMART" id="SM00857">
    <property type="entry name" value="Resolvase"/>
    <property type="match status" value="1"/>
</dbReference>
<evidence type="ECO:0000256" key="3">
    <source>
        <dbReference type="ARBA" id="ARBA00023125"/>
    </source>
</evidence>
<dbReference type="GO" id="GO:0000150">
    <property type="term" value="F:DNA strand exchange activity"/>
    <property type="evidence" value="ECO:0007669"/>
    <property type="project" value="InterPro"/>
</dbReference>
<dbReference type="CDD" id="cd03768">
    <property type="entry name" value="SR_ResInv"/>
    <property type="match status" value="1"/>
</dbReference>
<feature type="domain" description="Resolvase/invertase-type recombinase catalytic" evidence="5">
    <location>
        <begin position="16"/>
        <end position="143"/>
    </location>
</feature>
<keyword evidence="2" id="KW-0229">DNA integration</keyword>
<dbReference type="EMBL" id="AUZX01003361">
    <property type="protein sequence ID" value="EQD74104.1"/>
    <property type="molecule type" value="Genomic_DNA"/>
</dbReference>
<dbReference type="EMBL" id="AUZY01001750">
    <property type="protein sequence ID" value="EQD74022.1"/>
    <property type="molecule type" value="Genomic_DNA"/>
</dbReference>
<dbReference type="PROSITE" id="PS51736">
    <property type="entry name" value="RECOMBINASES_3"/>
    <property type="match status" value="1"/>
</dbReference>
<evidence type="ECO:0000259" key="5">
    <source>
        <dbReference type="PROSITE" id="PS51736"/>
    </source>
</evidence>
<comment type="similarity">
    <text evidence="1">Belongs to the site-specific recombinase resolvase family.</text>
</comment>
<dbReference type="GO" id="GO:0003677">
    <property type="term" value="F:DNA binding"/>
    <property type="evidence" value="ECO:0007669"/>
    <property type="project" value="UniProtKB-KW"/>
</dbReference>
<protein>
    <submittedName>
        <fullName evidence="6">Resolvase domain-containing protein</fullName>
    </submittedName>
</protein>
<organism evidence="6">
    <name type="scientific">mine drainage metagenome</name>
    <dbReference type="NCBI Taxonomy" id="410659"/>
    <lineage>
        <taxon>unclassified sequences</taxon>
        <taxon>metagenomes</taxon>
        <taxon>ecological metagenomes</taxon>
    </lineage>
</organism>
<reference evidence="6" key="2">
    <citation type="journal article" date="2014" name="ISME J.">
        <title>Microbial stratification in low pH oxic and suboxic macroscopic growths along an acid mine drainage.</title>
        <authorList>
            <person name="Mendez-Garcia C."/>
            <person name="Mesa V."/>
            <person name="Sprenger R.R."/>
            <person name="Richter M."/>
            <person name="Diez M.S."/>
            <person name="Solano J."/>
            <person name="Bargiela R."/>
            <person name="Golyshina O.V."/>
            <person name="Manteca A."/>
            <person name="Ramos J.L."/>
            <person name="Gallego J.R."/>
            <person name="Llorente I."/>
            <person name="Martins Dos Santos V.A."/>
            <person name="Jensen O.N."/>
            <person name="Pelaez A.I."/>
            <person name="Sanchez J."/>
            <person name="Ferrer M."/>
        </authorList>
    </citation>
    <scope>NUCLEOTIDE SEQUENCE</scope>
</reference>
<evidence type="ECO:0000256" key="4">
    <source>
        <dbReference type="ARBA" id="ARBA00023172"/>
    </source>
</evidence>
<feature type="non-terminal residue" evidence="6">
    <location>
        <position position="143"/>
    </location>
</feature>
<comment type="caution">
    <text evidence="6">The sequence shown here is derived from an EMBL/GenBank/DDBJ whole genome shotgun (WGS) entry which is preliminary data.</text>
</comment>
<dbReference type="GO" id="GO:0015074">
    <property type="term" value="P:DNA integration"/>
    <property type="evidence" value="ECO:0007669"/>
    <property type="project" value="UniProtKB-KW"/>
</dbReference>
<accession>T1BVW9</accession>
<dbReference type="PROSITE" id="PS00398">
    <property type="entry name" value="RECOMBINASES_2"/>
    <property type="match status" value="1"/>
</dbReference>
<sequence length="143" mass="15470">MRDPHDPGTGELIAGHLVGYARVSTSDQDTALQRDALHAAGVAKVFEDVASGAKADRPGLAAARAYLREGDTLIVWKLDRLGRSLPHLVQTVTELAQRGVGFRSLTEAIDTTTPNGRLVFHLFAALADFERDLIRERTRAGLA</sequence>
<dbReference type="FunFam" id="3.40.50.1390:FF:000001">
    <property type="entry name" value="DNA recombinase"/>
    <property type="match status" value="1"/>
</dbReference>
<dbReference type="PANTHER" id="PTHR30461">
    <property type="entry name" value="DNA-INVERTASE FROM LAMBDOID PROPHAGE"/>
    <property type="match status" value="1"/>
</dbReference>
<dbReference type="InterPro" id="IPR006119">
    <property type="entry name" value="Resolv_N"/>
</dbReference>
<evidence type="ECO:0000256" key="2">
    <source>
        <dbReference type="ARBA" id="ARBA00022908"/>
    </source>
</evidence>
<reference evidence="6" key="1">
    <citation type="submission" date="2013-08" db="EMBL/GenBank/DDBJ databases">
        <authorList>
            <person name="Mendez C."/>
            <person name="Richter M."/>
            <person name="Ferrer M."/>
            <person name="Sanchez J."/>
        </authorList>
    </citation>
    <scope>NUCLEOTIDE SEQUENCE</scope>
</reference>
<dbReference type="Gene3D" id="3.40.50.1390">
    <property type="entry name" value="Resolvase, N-terminal catalytic domain"/>
    <property type="match status" value="1"/>
</dbReference>
<dbReference type="PROSITE" id="PS00397">
    <property type="entry name" value="RECOMBINASES_1"/>
    <property type="match status" value="1"/>
</dbReference>